<sequence>MLLFTHTNLPMNIFFELSLIIIAATIIAGILRFLKQPLIISYIVTGLVISIFYYFSPTAISTLSTFSQMGVAILLFIGGLHLSPSQTKEFGVNAMKIGVWQMGITFVLGFILSQILGYQLVPSLYISVALAFSSTIVVVKMLSDKHDLEKLHGRIAVGILLFQDIIAAFALIVAASFSTDTISLTHFLLPLAKCFVLTVFVFFISKKILPRFESFLASSQELLFLFALGWGFGIGSLFSYFGLSIEIGALIAGVALSMSTYSSEVSAKLRPLRDFFLVMFFITIGMRLDPGVLGSVIIALLVFVAFTIILKPVIIMFLMGTGGYKKKTSFFTAMSLAQISEFSLILGVLGKQFGHISSDVMSLITLLAVATIAISSYLITYYEKIYPILQNFLFVFEKKVSAKEEDILTKYDVILFGCNRAGYDFIEKFKHLGQAFLCIDYDPVIIKELRDSGINCRYGDVEDADFLDDLNIYEAKMIVSTIPEFEANMFLLRMVKKSPQIILITISYSIDEALKMYAEGADYVILPHFVGGKFVAEMAEKAGFDNTKFNEERASHLDYLMHRKMLGHVHPHE</sequence>
<keyword evidence="5 7" id="KW-1133">Transmembrane helix</keyword>
<name>A0A7C4XHA2_UNCKA</name>
<dbReference type="GO" id="GO:1902600">
    <property type="term" value="P:proton transmembrane transport"/>
    <property type="evidence" value="ECO:0007669"/>
    <property type="project" value="InterPro"/>
</dbReference>
<evidence type="ECO:0000256" key="3">
    <source>
        <dbReference type="ARBA" id="ARBA00022448"/>
    </source>
</evidence>
<protein>
    <submittedName>
        <fullName evidence="10">Sodium:proton exchanger</fullName>
    </submittedName>
</protein>
<dbReference type="Pfam" id="PF02254">
    <property type="entry name" value="TrkA_N"/>
    <property type="match status" value="1"/>
</dbReference>
<evidence type="ECO:0000256" key="2">
    <source>
        <dbReference type="ARBA" id="ARBA00005551"/>
    </source>
</evidence>
<dbReference type="Pfam" id="PF00999">
    <property type="entry name" value="Na_H_Exchanger"/>
    <property type="match status" value="1"/>
</dbReference>
<gene>
    <name evidence="10" type="ORF">ENR63_01155</name>
</gene>
<dbReference type="SUPFAM" id="SSF51735">
    <property type="entry name" value="NAD(P)-binding Rossmann-fold domains"/>
    <property type="match status" value="1"/>
</dbReference>
<evidence type="ECO:0000256" key="1">
    <source>
        <dbReference type="ARBA" id="ARBA00004141"/>
    </source>
</evidence>
<feature type="transmembrane region" description="Helical" evidence="7">
    <location>
        <begin position="361"/>
        <end position="382"/>
    </location>
</feature>
<feature type="transmembrane region" description="Helical" evidence="7">
    <location>
        <begin position="38"/>
        <end position="56"/>
    </location>
</feature>
<dbReference type="GO" id="GO:0015297">
    <property type="term" value="F:antiporter activity"/>
    <property type="evidence" value="ECO:0007669"/>
    <property type="project" value="InterPro"/>
</dbReference>
<organism evidence="10">
    <name type="scientific">candidate division WWE3 bacterium</name>
    <dbReference type="NCBI Taxonomy" id="2053526"/>
    <lineage>
        <taxon>Bacteria</taxon>
        <taxon>Katanobacteria</taxon>
    </lineage>
</organism>
<feature type="transmembrane region" description="Helical" evidence="7">
    <location>
        <begin position="124"/>
        <end position="143"/>
    </location>
</feature>
<feature type="transmembrane region" description="Helical" evidence="7">
    <location>
        <begin position="62"/>
        <end position="82"/>
    </location>
</feature>
<feature type="transmembrane region" description="Helical" evidence="7">
    <location>
        <begin position="12"/>
        <end position="31"/>
    </location>
</feature>
<evidence type="ECO:0000256" key="7">
    <source>
        <dbReference type="SAM" id="Phobius"/>
    </source>
</evidence>
<comment type="similarity">
    <text evidence="2">Belongs to the monovalent cation:proton antiporter 2 (CPA2) transporter (TC 2.A.37) family.</text>
</comment>
<reference evidence="10" key="1">
    <citation type="journal article" date="2020" name="mSystems">
        <title>Genome- and Community-Level Interaction Insights into Carbon Utilization and Element Cycling Functions of Hydrothermarchaeota in Hydrothermal Sediment.</title>
        <authorList>
            <person name="Zhou Z."/>
            <person name="Liu Y."/>
            <person name="Xu W."/>
            <person name="Pan J."/>
            <person name="Luo Z.H."/>
            <person name="Li M."/>
        </authorList>
    </citation>
    <scope>NUCLEOTIDE SEQUENCE [LARGE SCALE GENOMIC DNA]</scope>
    <source>
        <strain evidence="10">SpSt-417</strain>
    </source>
</reference>
<dbReference type="PANTHER" id="PTHR42751:SF3">
    <property type="entry name" value="SODIUM_GLUTAMATE SYMPORTER"/>
    <property type="match status" value="1"/>
</dbReference>
<dbReference type="InterPro" id="IPR003148">
    <property type="entry name" value="RCK_N"/>
</dbReference>
<evidence type="ECO:0000259" key="9">
    <source>
        <dbReference type="Pfam" id="PF02254"/>
    </source>
</evidence>
<dbReference type="GO" id="GO:0006813">
    <property type="term" value="P:potassium ion transport"/>
    <property type="evidence" value="ECO:0007669"/>
    <property type="project" value="InterPro"/>
</dbReference>
<feature type="transmembrane region" description="Helical" evidence="7">
    <location>
        <begin position="155"/>
        <end position="177"/>
    </location>
</feature>
<dbReference type="Gene3D" id="1.20.1530.20">
    <property type="match status" value="1"/>
</dbReference>
<dbReference type="InterPro" id="IPR038770">
    <property type="entry name" value="Na+/solute_symporter_sf"/>
</dbReference>
<evidence type="ECO:0000313" key="10">
    <source>
        <dbReference type="EMBL" id="HGW29515.1"/>
    </source>
</evidence>
<feature type="transmembrane region" description="Helical" evidence="7">
    <location>
        <begin position="294"/>
        <end position="318"/>
    </location>
</feature>
<feature type="transmembrane region" description="Helical" evidence="7">
    <location>
        <begin position="183"/>
        <end position="203"/>
    </location>
</feature>
<dbReference type="PANTHER" id="PTHR42751">
    <property type="entry name" value="SODIUM/HYDROGEN EXCHANGER FAMILY/TRKA DOMAIN PROTEIN"/>
    <property type="match status" value="1"/>
</dbReference>
<dbReference type="InterPro" id="IPR036291">
    <property type="entry name" value="NAD(P)-bd_dom_sf"/>
</dbReference>
<evidence type="ECO:0000256" key="5">
    <source>
        <dbReference type="ARBA" id="ARBA00022989"/>
    </source>
</evidence>
<feature type="domain" description="Cation/H+ exchanger transmembrane" evidence="8">
    <location>
        <begin position="23"/>
        <end position="376"/>
    </location>
</feature>
<evidence type="ECO:0000256" key="4">
    <source>
        <dbReference type="ARBA" id="ARBA00022692"/>
    </source>
</evidence>
<evidence type="ECO:0000256" key="6">
    <source>
        <dbReference type="ARBA" id="ARBA00023136"/>
    </source>
</evidence>
<keyword evidence="4 7" id="KW-0812">Transmembrane</keyword>
<feature type="domain" description="RCK N-terminal" evidence="9">
    <location>
        <begin position="413"/>
        <end position="527"/>
    </location>
</feature>
<dbReference type="EMBL" id="DSRT01000061">
    <property type="protein sequence ID" value="HGW29515.1"/>
    <property type="molecule type" value="Genomic_DNA"/>
</dbReference>
<comment type="subcellular location">
    <subcellularLocation>
        <location evidence="1">Membrane</location>
        <topology evidence="1">Multi-pass membrane protein</topology>
    </subcellularLocation>
</comment>
<proteinExistence type="inferred from homology"/>
<dbReference type="InterPro" id="IPR006153">
    <property type="entry name" value="Cation/H_exchanger_TM"/>
</dbReference>
<dbReference type="GO" id="GO:0016020">
    <property type="term" value="C:membrane"/>
    <property type="evidence" value="ECO:0007669"/>
    <property type="project" value="UniProtKB-SubCell"/>
</dbReference>
<feature type="transmembrane region" description="Helical" evidence="7">
    <location>
        <begin position="94"/>
        <end position="118"/>
    </location>
</feature>
<dbReference type="Gene3D" id="3.40.50.720">
    <property type="entry name" value="NAD(P)-binding Rossmann-like Domain"/>
    <property type="match status" value="1"/>
</dbReference>
<accession>A0A7C4XHA2</accession>
<dbReference type="AlphaFoldDB" id="A0A7C4XHA2"/>
<feature type="transmembrane region" description="Helical" evidence="7">
    <location>
        <begin position="330"/>
        <end position="349"/>
    </location>
</feature>
<keyword evidence="6 7" id="KW-0472">Membrane</keyword>
<comment type="caution">
    <text evidence="10">The sequence shown here is derived from an EMBL/GenBank/DDBJ whole genome shotgun (WGS) entry which is preliminary data.</text>
</comment>
<evidence type="ECO:0000259" key="8">
    <source>
        <dbReference type="Pfam" id="PF00999"/>
    </source>
</evidence>
<keyword evidence="3" id="KW-0813">Transport</keyword>